<dbReference type="InterPro" id="IPR051164">
    <property type="entry name" value="NmrA-like_oxidored"/>
</dbReference>
<dbReference type="EMBL" id="JACHJQ010000002">
    <property type="protein sequence ID" value="MBB4905864.1"/>
    <property type="molecule type" value="Genomic_DNA"/>
</dbReference>
<dbReference type="InterPro" id="IPR036291">
    <property type="entry name" value="NAD(P)-bd_dom_sf"/>
</dbReference>
<organism evidence="3 4">
    <name type="scientific">Actinophytocola algeriensis</name>
    <dbReference type="NCBI Taxonomy" id="1768010"/>
    <lineage>
        <taxon>Bacteria</taxon>
        <taxon>Bacillati</taxon>
        <taxon>Actinomycetota</taxon>
        <taxon>Actinomycetes</taxon>
        <taxon>Pseudonocardiales</taxon>
        <taxon>Pseudonocardiaceae</taxon>
    </lineage>
</organism>
<dbReference type="Gene3D" id="3.40.50.720">
    <property type="entry name" value="NAD(P)-binding Rossmann-like Domain"/>
    <property type="match status" value="1"/>
</dbReference>
<dbReference type="RefSeq" id="WP_184810037.1">
    <property type="nucleotide sequence ID" value="NZ_JACHJQ010000002.1"/>
</dbReference>
<dbReference type="InterPro" id="IPR016040">
    <property type="entry name" value="NAD(P)-bd_dom"/>
</dbReference>
<accession>A0A7W7VD96</accession>
<evidence type="ECO:0000256" key="1">
    <source>
        <dbReference type="ARBA" id="ARBA00022857"/>
    </source>
</evidence>
<dbReference type="Pfam" id="PF13460">
    <property type="entry name" value="NAD_binding_10"/>
    <property type="match status" value="1"/>
</dbReference>
<feature type="domain" description="NAD(P)-binding" evidence="2">
    <location>
        <begin position="7"/>
        <end position="172"/>
    </location>
</feature>
<dbReference type="SUPFAM" id="SSF51735">
    <property type="entry name" value="NAD(P)-binding Rossmann-fold domains"/>
    <property type="match status" value="1"/>
</dbReference>
<dbReference type="AlphaFoldDB" id="A0A7W7VD96"/>
<gene>
    <name evidence="3" type="ORF">FHR82_002081</name>
</gene>
<evidence type="ECO:0000313" key="3">
    <source>
        <dbReference type="EMBL" id="MBB4905864.1"/>
    </source>
</evidence>
<keyword evidence="1" id="KW-0521">NADP</keyword>
<dbReference type="Proteomes" id="UP000520767">
    <property type="component" value="Unassembled WGS sequence"/>
</dbReference>
<name>A0A7W7VD96_9PSEU</name>
<sequence>MKIVVIGGTGLIGSKVVRMLSEHGHEAVAASPASGVNTLTGEGLKEVLRDAQVVVDVSNSPSFADDDVLAFFRTATGNIAGAGRDAGVGHYVALSVVGSDRLPEAGYLRAKVVQEDLIKESGIPYSIVRATQFLEFVGGIAHSATDGGTVRLPAAGVQPIAAQDVATVVARTAAGEPLNATIEIAGPEVLTMDEWIRQGLAFRADPRTVVTDDEARYFGAKPGKDGLLPGPGAQLAGTRLADWLPANPPVK</sequence>
<keyword evidence="4" id="KW-1185">Reference proteome</keyword>
<dbReference type="PANTHER" id="PTHR42748:SF3">
    <property type="entry name" value="BLL4366 PROTEIN"/>
    <property type="match status" value="1"/>
</dbReference>
<evidence type="ECO:0000259" key="2">
    <source>
        <dbReference type="Pfam" id="PF13460"/>
    </source>
</evidence>
<protein>
    <submittedName>
        <fullName evidence="3">Uncharacterized protein YbjT (DUF2867 family)</fullName>
    </submittedName>
</protein>
<reference evidence="3 4" key="1">
    <citation type="submission" date="2020-08" db="EMBL/GenBank/DDBJ databases">
        <title>Genomic Encyclopedia of Type Strains, Phase III (KMG-III): the genomes of soil and plant-associated and newly described type strains.</title>
        <authorList>
            <person name="Whitman W."/>
        </authorList>
    </citation>
    <scope>NUCLEOTIDE SEQUENCE [LARGE SCALE GENOMIC DNA]</scope>
    <source>
        <strain evidence="3 4">CECT 8960</strain>
    </source>
</reference>
<comment type="caution">
    <text evidence="3">The sequence shown here is derived from an EMBL/GenBank/DDBJ whole genome shotgun (WGS) entry which is preliminary data.</text>
</comment>
<proteinExistence type="predicted"/>
<dbReference type="PANTHER" id="PTHR42748">
    <property type="entry name" value="NITROGEN METABOLITE REPRESSION PROTEIN NMRA FAMILY MEMBER"/>
    <property type="match status" value="1"/>
</dbReference>
<evidence type="ECO:0000313" key="4">
    <source>
        <dbReference type="Proteomes" id="UP000520767"/>
    </source>
</evidence>